<dbReference type="AlphaFoldDB" id="A0A846MS46"/>
<dbReference type="InterPro" id="IPR003646">
    <property type="entry name" value="SH3-like_bac-type"/>
</dbReference>
<dbReference type="EMBL" id="JAASRN010000002">
    <property type="protein sequence ID" value="NIK74285.1"/>
    <property type="molecule type" value="Genomic_DNA"/>
</dbReference>
<protein>
    <recommendedName>
        <fullName evidence="2">SH3b domain-containing protein</fullName>
    </recommendedName>
</protein>
<name>A0A846MS46_9BACT</name>
<keyword evidence="1" id="KW-1133">Transmembrane helix</keyword>
<proteinExistence type="predicted"/>
<evidence type="ECO:0000313" key="3">
    <source>
        <dbReference type="EMBL" id="NIK74285.1"/>
    </source>
</evidence>
<comment type="caution">
    <text evidence="3">The sequence shown here is derived from an EMBL/GenBank/DDBJ whole genome shotgun (WGS) entry which is preliminary data.</text>
</comment>
<feature type="domain" description="SH3b" evidence="2">
    <location>
        <begin position="155"/>
        <end position="198"/>
    </location>
</feature>
<feature type="transmembrane region" description="Helical" evidence="1">
    <location>
        <begin position="120"/>
        <end position="138"/>
    </location>
</feature>
<sequence length="211" mass="24247">MAKKILILFFLFWVLSVQVIVAQKVTEEDGWLKKVMLAEQQGDYARAAAMLCQHYYTHFDSFSHQRLQSLVSHYDLQGYELLLKKWQPVLARFFMLFAVIYCVLFLWAFGLLLKRKKSRYLFLCWGLIGTAAWFFYSLPPLRLVITRSVPVLTYQAPSAAARLVATLPGGSCLTVLGEQPLWWKVRTPQGEVAYVQKSLAYLVEVETAQAP</sequence>
<accession>A0A846MS46</accession>
<evidence type="ECO:0000259" key="2">
    <source>
        <dbReference type="Pfam" id="PF08239"/>
    </source>
</evidence>
<organism evidence="3 4">
    <name type="scientific">Thermonema lapsum</name>
    <dbReference type="NCBI Taxonomy" id="28195"/>
    <lineage>
        <taxon>Bacteria</taxon>
        <taxon>Pseudomonadati</taxon>
        <taxon>Bacteroidota</taxon>
        <taxon>Cytophagia</taxon>
        <taxon>Cytophagales</taxon>
        <taxon>Thermonemataceae</taxon>
        <taxon>Thermonema</taxon>
    </lineage>
</organism>
<keyword evidence="4" id="KW-1185">Reference proteome</keyword>
<keyword evidence="1" id="KW-0472">Membrane</keyword>
<keyword evidence="1" id="KW-0812">Transmembrane</keyword>
<feature type="transmembrane region" description="Helical" evidence="1">
    <location>
        <begin position="89"/>
        <end position="113"/>
    </location>
</feature>
<gene>
    <name evidence="3" type="ORF">FHS56_001798</name>
</gene>
<dbReference type="RefSeq" id="WP_166919815.1">
    <property type="nucleotide sequence ID" value="NZ_JAASRN010000002.1"/>
</dbReference>
<dbReference type="Pfam" id="PF08239">
    <property type="entry name" value="SH3_3"/>
    <property type="match status" value="1"/>
</dbReference>
<dbReference type="Gene3D" id="2.30.30.40">
    <property type="entry name" value="SH3 Domains"/>
    <property type="match status" value="1"/>
</dbReference>
<evidence type="ECO:0000313" key="4">
    <source>
        <dbReference type="Proteomes" id="UP000537126"/>
    </source>
</evidence>
<evidence type="ECO:0000256" key="1">
    <source>
        <dbReference type="SAM" id="Phobius"/>
    </source>
</evidence>
<dbReference type="Proteomes" id="UP000537126">
    <property type="component" value="Unassembled WGS sequence"/>
</dbReference>
<reference evidence="3 4" key="1">
    <citation type="submission" date="2020-03" db="EMBL/GenBank/DDBJ databases">
        <title>Genomic Encyclopedia of Type Strains, Phase IV (KMG-IV): sequencing the most valuable type-strain genomes for metagenomic binning, comparative biology and taxonomic classification.</title>
        <authorList>
            <person name="Goeker M."/>
        </authorList>
    </citation>
    <scope>NUCLEOTIDE SEQUENCE [LARGE SCALE GENOMIC DNA]</scope>
    <source>
        <strain evidence="3 4">DSM 5718</strain>
    </source>
</reference>